<keyword evidence="2 8" id="KW-0489">Methyltransferase</keyword>
<dbReference type="InterPro" id="IPR050320">
    <property type="entry name" value="N5-glutamine_MTase"/>
</dbReference>
<dbReference type="Pfam" id="PF05175">
    <property type="entry name" value="MTS"/>
    <property type="match status" value="1"/>
</dbReference>
<evidence type="ECO:0000256" key="4">
    <source>
        <dbReference type="ARBA" id="ARBA00022691"/>
    </source>
</evidence>
<dbReference type="Pfam" id="PF17827">
    <property type="entry name" value="PrmC_N"/>
    <property type="match status" value="1"/>
</dbReference>
<dbReference type="EC" id="2.1.1.297" evidence="1"/>
<dbReference type="NCBIfam" id="TIGR03534">
    <property type="entry name" value="RF_mod_PrmC"/>
    <property type="match status" value="1"/>
</dbReference>
<sequence>MRISQVLASCSLDQTEAGILLASVLKKDRTFLHAYPEKQLTEGQNLKFVSLLKRRKNSEPLAYILGYKEFYGLKFLVSHDVLIPRAETEDLVEAALDKIKGLTRPVVADIGTGSGCIAISIAVNNPRTKIYATDISKKALEVARKNARLHGVTDQITFLEGNLLDPLKEDLDLIVANLPYIPEKRYHDLPTEIKEYEPKLALFSEQKPLSLYQILFSQAKKVLKPAGSIIYEVDGKVFTKEL</sequence>
<evidence type="ECO:0000259" key="7">
    <source>
        <dbReference type="Pfam" id="PF17827"/>
    </source>
</evidence>
<dbReference type="Gene3D" id="3.40.50.150">
    <property type="entry name" value="Vaccinia Virus protein VP39"/>
    <property type="match status" value="1"/>
</dbReference>
<dbReference type="GO" id="GO:0032259">
    <property type="term" value="P:methylation"/>
    <property type="evidence" value="ECO:0007669"/>
    <property type="project" value="UniProtKB-KW"/>
</dbReference>
<dbReference type="STRING" id="1802603.A3F35_00200"/>
<comment type="caution">
    <text evidence="8">The sequence shown here is derived from an EMBL/GenBank/DDBJ whole genome shotgun (WGS) entry which is preliminary data.</text>
</comment>
<evidence type="ECO:0000256" key="1">
    <source>
        <dbReference type="ARBA" id="ARBA00012771"/>
    </source>
</evidence>
<comment type="catalytic activity">
    <reaction evidence="5">
        <text>L-glutaminyl-[peptide chain release factor] + S-adenosyl-L-methionine = N(5)-methyl-L-glutaminyl-[peptide chain release factor] + S-adenosyl-L-homocysteine + H(+)</text>
        <dbReference type="Rhea" id="RHEA:42896"/>
        <dbReference type="Rhea" id="RHEA-COMP:10271"/>
        <dbReference type="Rhea" id="RHEA-COMP:10272"/>
        <dbReference type="ChEBI" id="CHEBI:15378"/>
        <dbReference type="ChEBI" id="CHEBI:30011"/>
        <dbReference type="ChEBI" id="CHEBI:57856"/>
        <dbReference type="ChEBI" id="CHEBI:59789"/>
        <dbReference type="ChEBI" id="CHEBI:61891"/>
        <dbReference type="EC" id="2.1.1.297"/>
    </reaction>
</comment>
<evidence type="ECO:0000256" key="5">
    <source>
        <dbReference type="ARBA" id="ARBA00048391"/>
    </source>
</evidence>
<proteinExistence type="predicted"/>
<dbReference type="InterPro" id="IPR019874">
    <property type="entry name" value="RF_methyltr_PrmC"/>
</dbReference>
<organism evidence="8 9">
    <name type="scientific">Candidatus Woykebacteria bacterium RIFCSPHIGHO2_12_FULL_45_10</name>
    <dbReference type="NCBI Taxonomy" id="1802603"/>
    <lineage>
        <taxon>Bacteria</taxon>
        <taxon>Candidatus Woykeibacteriota</taxon>
    </lineage>
</organism>
<dbReference type="InterPro" id="IPR040758">
    <property type="entry name" value="PrmC_N"/>
</dbReference>
<feature type="domain" description="Methyltransferase small" evidence="6">
    <location>
        <begin position="103"/>
        <end position="183"/>
    </location>
</feature>
<dbReference type="InterPro" id="IPR004556">
    <property type="entry name" value="HemK-like"/>
</dbReference>
<protein>
    <recommendedName>
        <fullName evidence="1">peptide chain release factor N(5)-glutamine methyltransferase</fullName>
        <ecNumber evidence="1">2.1.1.297</ecNumber>
    </recommendedName>
</protein>
<dbReference type="NCBIfam" id="TIGR00536">
    <property type="entry name" value="hemK_fam"/>
    <property type="match status" value="1"/>
</dbReference>
<evidence type="ECO:0000256" key="2">
    <source>
        <dbReference type="ARBA" id="ARBA00022603"/>
    </source>
</evidence>
<name>A0A1G1WPV8_9BACT</name>
<dbReference type="InterPro" id="IPR029063">
    <property type="entry name" value="SAM-dependent_MTases_sf"/>
</dbReference>
<dbReference type="PANTHER" id="PTHR18895:SF74">
    <property type="entry name" value="MTRF1L RELEASE FACTOR GLUTAMINE METHYLTRANSFERASE"/>
    <property type="match status" value="1"/>
</dbReference>
<dbReference type="EMBL" id="MHCZ01000021">
    <property type="protein sequence ID" value="OGY29733.1"/>
    <property type="molecule type" value="Genomic_DNA"/>
</dbReference>
<evidence type="ECO:0000256" key="3">
    <source>
        <dbReference type="ARBA" id="ARBA00022679"/>
    </source>
</evidence>
<reference evidence="8 9" key="1">
    <citation type="journal article" date="2016" name="Nat. Commun.">
        <title>Thousands of microbial genomes shed light on interconnected biogeochemical processes in an aquifer system.</title>
        <authorList>
            <person name="Anantharaman K."/>
            <person name="Brown C.T."/>
            <person name="Hug L.A."/>
            <person name="Sharon I."/>
            <person name="Castelle C.J."/>
            <person name="Probst A.J."/>
            <person name="Thomas B.C."/>
            <person name="Singh A."/>
            <person name="Wilkins M.J."/>
            <person name="Karaoz U."/>
            <person name="Brodie E.L."/>
            <person name="Williams K.H."/>
            <person name="Hubbard S.S."/>
            <person name="Banfield J.F."/>
        </authorList>
    </citation>
    <scope>NUCLEOTIDE SEQUENCE [LARGE SCALE GENOMIC DNA]</scope>
</reference>
<keyword evidence="4" id="KW-0949">S-adenosyl-L-methionine</keyword>
<dbReference type="AlphaFoldDB" id="A0A1G1WPV8"/>
<dbReference type="SUPFAM" id="SSF53335">
    <property type="entry name" value="S-adenosyl-L-methionine-dependent methyltransferases"/>
    <property type="match status" value="1"/>
</dbReference>
<dbReference type="CDD" id="cd02440">
    <property type="entry name" value="AdoMet_MTases"/>
    <property type="match status" value="1"/>
</dbReference>
<evidence type="ECO:0000259" key="6">
    <source>
        <dbReference type="Pfam" id="PF05175"/>
    </source>
</evidence>
<dbReference type="InterPro" id="IPR007848">
    <property type="entry name" value="Small_mtfrase_dom"/>
</dbReference>
<feature type="domain" description="Release factor glutamine methyltransferase N-terminal" evidence="7">
    <location>
        <begin position="4"/>
        <end position="66"/>
    </location>
</feature>
<dbReference type="GO" id="GO:0102559">
    <property type="term" value="F:peptide chain release factor N(5)-glutamine methyltransferase activity"/>
    <property type="evidence" value="ECO:0007669"/>
    <property type="project" value="UniProtKB-EC"/>
</dbReference>
<accession>A0A1G1WPV8</accession>
<keyword evidence="3 8" id="KW-0808">Transferase</keyword>
<evidence type="ECO:0000313" key="8">
    <source>
        <dbReference type="EMBL" id="OGY29733.1"/>
    </source>
</evidence>
<dbReference type="PANTHER" id="PTHR18895">
    <property type="entry name" value="HEMK METHYLTRANSFERASE"/>
    <property type="match status" value="1"/>
</dbReference>
<dbReference type="Gene3D" id="1.10.8.10">
    <property type="entry name" value="DNA helicase RuvA subunit, C-terminal domain"/>
    <property type="match status" value="1"/>
</dbReference>
<dbReference type="Proteomes" id="UP000178068">
    <property type="component" value="Unassembled WGS sequence"/>
</dbReference>
<gene>
    <name evidence="8" type="ORF">A3F35_00200</name>
</gene>
<evidence type="ECO:0000313" key="9">
    <source>
        <dbReference type="Proteomes" id="UP000178068"/>
    </source>
</evidence>